<name>A0ABT7QQF8_9BACT</name>
<reference evidence="2" key="1">
    <citation type="submission" date="2023-01" db="EMBL/GenBank/DDBJ databases">
        <title>Sulfurovum sp. XTW-4 genome assembly.</title>
        <authorList>
            <person name="Wang J."/>
        </authorList>
    </citation>
    <scope>NUCLEOTIDE SEQUENCE</scope>
    <source>
        <strain evidence="2">XTW-4</strain>
    </source>
</reference>
<feature type="transmembrane region" description="Helical" evidence="1">
    <location>
        <begin position="6"/>
        <end position="25"/>
    </location>
</feature>
<comment type="caution">
    <text evidence="2">The sequence shown here is derived from an EMBL/GenBank/DDBJ whole genome shotgun (WGS) entry which is preliminary data.</text>
</comment>
<evidence type="ECO:0000313" key="2">
    <source>
        <dbReference type="EMBL" id="MDM5263316.1"/>
    </source>
</evidence>
<sequence>MECNCYLYNILASLIVFSVTLLTGCTKPISEFYPPDPGRTDNKTVYVVNHGIHTGIVVPKQDAVYYMHSFNDFKHARYLEIGWGDETYYQTDPNTLWMGVRALFWPTDSVIHVAAFQTDPVTYFHNKEVVPLKLSQAGFTRMVKVIYDSFALNQQGQPIKLGKGLYGTSKFYRAKGSFHLFNNCNVWSAKAIRSSGFPLNIFSVFTSDNIMYQLKEHKN</sequence>
<keyword evidence="1" id="KW-1133">Transmembrane helix</keyword>
<dbReference type="RefSeq" id="WP_289401425.1">
    <property type="nucleotide sequence ID" value="NZ_JAQIBC010000002.1"/>
</dbReference>
<organism evidence="2 3">
    <name type="scientific">Sulfurovum xiamenensis</name>
    <dbReference type="NCBI Taxonomy" id="3019066"/>
    <lineage>
        <taxon>Bacteria</taxon>
        <taxon>Pseudomonadati</taxon>
        <taxon>Campylobacterota</taxon>
        <taxon>Epsilonproteobacteria</taxon>
        <taxon>Campylobacterales</taxon>
        <taxon>Sulfurovaceae</taxon>
        <taxon>Sulfurovum</taxon>
    </lineage>
</organism>
<dbReference type="InterPro" id="IPR011727">
    <property type="entry name" value="CHP02117"/>
</dbReference>
<keyword evidence="1" id="KW-0472">Membrane</keyword>
<keyword evidence="1" id="KW-0812">Transmembrane</keyword>
<dbReference type="EMBL" id="JAQIBC010000002">
    <property type="protein sequence ID" value="MDM5263316.1"/>
    <property type="molecule type" value="Genomic_DNA"/>
</dbReference>
<accession>A0ABT7QQF8</accession>
<keyword evidence="3" id="KW-1185">Reference proteome</keyword>
<proteinExistence type="predicted"/>
<dbReference type="Proteomes" id="UP001169066">
    <property type="component" value="Unassembled WGS sequence"/>
</dbReference>
<protein>
    <submittedName>
        <fullName evidence="2">DUF2459 domain-containing protein</fullName>
    </submittedName>
</protein>
<evidence type="ECO:0000313" key="3">
    <source>
        <dbReference type="Proteomes" id="UP001169066"/>
    </source>
</evidence>
<gene>
    <name evidence="2" type="ORF">PF327_03825</name>
</gene>
<dbReference type="Pfam" id="PF09601">
    <property type="entry name" value="DUF2459"/>
    <property type="match status" value="1"/>
</dbReference>
<evidence type="ECO:0000256" key="1">
    <source>
        <dbReference type="SAM" id="Phobius"/>
    </source>
</evidence>